<dbReference type="Pfam" id="PF02653">
    <property type="entry name" value="BPD_transp_2"/>
    <property type="match status" value="1"/>
</dbReference>
<comment type="subcellular location">
    <subcellularLocation>
        <location evidence="1">Cell membrane</location>
        <topology evidence="1">Multi-pass membrane protein</topology>
    </subcellularLocation>
</comment>
<evidence type="ECO:0000256" key="3">
    <source>
        <dbReference type="ARBA" id="ARBA00022475"/>
    </source>
</evidence>
<dbReference type="EMBL" id="DTDH01000218">
    <property type="protein sequence ID" value="HGT99326.1"/>
    <property type="molecule type" value="Genomic_DNA"/>
</dbReference>
<evidence type="ECO:0000256" key="5">
    <source>
        <dbReference type="ARBA" id="ARBA00022970"/>
    </source>
</evidence>
<evidence type="ECO:0000256" key="9">
    <source>
        <dbReference type="SAM" id="Phobius"/>
    </source>
</evidence>
<feature type="transmembrane region" description="Helical" evidence="9">
    <location>
        <begin position="282"/>
        <end position="302"/>
    </location>
</feature>
<evidence type="ECO:0000256" key="7">
    <source>
        <dbReference type="ARBA" id="ARBA00023136"/>
    </source>
</evidence>
<feature type="transmembrane region" description="Helical" evidence="9">
    <location>
        <begin position="6"/>
        <end position="29"/>
    </location>
</feature>
<evidence type="ECO:0000256" key="1">
    <source>
        <dbReference type="ARBA" id="ARBA00004651"/>
    </source>
</evidence>
<reference evidence="11" key="1">
    <citation type="journal article" date="2020" name="mSystems">
        <title>Genome- and Community-Level Interaction Insights into Carbon Utilization and Element Cycling Functions of Hydrothermarchaeota in Hydrothermal Sediment.</title>
        <authorList>
            <person name="Zhou Z."/>
            <person name="Liu Y."/>
            <person name="Xu W."/>
            <person name="Pan J."/>
            <person name="Luo Z.H."/>
            <person name="Li M."/>
        </authorList>
    </citation>
    <scope>NUCLEOTIDE SEQUENCE [LARGE SCALE GENOMIC DNA]</scope>
    <source>
        <strain evidence="10">SpSt-629</strain>
        <strain evidence="11">SpSt-688</strain>
    </source>
</reference>
<evidence type="ECO:0000256" key="6">
    <source>
        <dbReference type="ARBA" id="ARBA00022989"/>
    </source>
</evidence>
<keyword evidence="7 9" id="KW-0472">Membrane</keyword>
<gene>
    <name evidence="10" type="ORF">ENT99_07990</name>
    <name evidence="11" type="ORF">ENU64_07890</name>
</gene>
<evidence type="ECO:0000313" key="10">
    <source>
        <dbReference type="EMBL" id="HFQ79616.1"/>
    </source>
</evidence>
<protein>
    <submittedName>
        <fullName evidence="11">Branched-chain amino acid ABC transporter permease</fullName>
    </submittedName>
</protein>
<dbReference type="PANTHER" id="PTHR11795">
    <property type="entry name" value="BRANCHED-CHAIN AMINO ACID TRANSPORT SYSTEM PERMEASE PROTEIN LIVH"/>
    <property type="match status" value="1"/>
</dbReference>
<dbReference type="GO" id="GO:0006865">
    <property type="term" value="P:amino acid transport"/>
    <property type="evidence" value="ECO:0007669"/>
    <property type="project" value="UniProtKB-KW"/>
</dbReference>
<feature type="transmembrane region" description="Helical" evidence="9">
    <location>
        <begin position="62"/>
        <end position="82"/>
    </location>
</feature>
<keyword evidence="4 9" id="KW-0812">Transmembrane</keyword>
<dbReference type="EMBL" id="DTAU01000149">
    <property type="protein sequence ID" value="HFQ79616.1"/>
    <property type="molecule type" value="Genomic_DNA"/>
</dbReference>
<feature type="transmembrane region" description="Helical" evidence="9">
    <location>
        <begin position="148"/>
        <end position="168"/>
    </location>
</feature>
<feature type="transmembrane region" description="Helical" evidence="9">
    <location>
        <begin position="254"/>
        <end position="276"/>
    </location>
</feature>
<evidence type="ECO:0000313" key="11">
    <source>
        <dbReference type="EMBL" id="HGT99326.1"/>
    </source>
</evidence>
<feature type="transmembrane region" description="Helical" evidence="9">
    <location>
        <begin position="196"/>
        <end position="220"/>
    </location>
</feature>
<feature type="transmembrane region" description="Helical" evidence="9">
    <location>
        <begin position="94"/>
        <end position="115"/>
    </location>
</feature>
<proteinExistence type="inferred from homology"/>
<evidence type="ECO:0000256" key="4">
    <source>
        <dbReference type="ARBA" id="ARBA00022692"/>
    </source>
</evidence>
<dbReference type="GO" id="GO:0022857">
    <property type="term" value="F:transmembrane transporter activity"/>
    <property type="evidence" value="ECO:0007669"/>
    <property type="project" value="InterPro"/>
</dbReference>
<comment type="caution">
    <text evidence="11">The sequence shown here is derived from an EMBL/GenBank/DDBJ whole genome shotgun (WGS) entry which is preliminary data.</text>
</comment>
<sequence length="308" mass="33827">MLDVTLIAKAIVYSISIALGAAGITLIYTATKTFNFAHASMVGWGVYIVFTFLYFYGGIPHVYLPIAFLFSGALGIITYLLVNRRLIMVKASDINLMMSTLGVDLIYFAFLNIFADYLMYTHKIGIAKNFVLEARDIELNVYGANIKLTWIISPIVLVTVFVWLYTLFTRTRLGIAMRATIENPELAQLQGINPDIVYLLSWFIGGGMAGLAGSILAMIFTGRPSIGMETVVTFFAGSIVGGLYTVYGSFIGGFLVGLSEYLIPSLLAPVIGSWIYSFKMVIPLIIMVVTLLLQPSGLGMLIEKVIKR</sequence>
<keyword evidence="2" id="KW-0813">Transport</keyword>
<dbReference type="GO" id="GO:0005886">
    <property type="term" value="C:plasma membrane"/>
    <property type="evidence" value="ECO:0007669"/>
    <property type="project" value="UniProtKB-SubCell"/>
</dbReference>
<dbReference type="AlphaFoldDB" id="A0A7J3N0S4"/>
<accession>A0A7J3N0S4</accession>
<keyword evidence="3" id="KW-1003">Cell membrane</keyword>
<organism evidence="11">
    <name type="scientific">Ignisphaera aggregans</name>
    <dbReference type="NCBI Taxonomy" id="334771"/>
    <lineage>
        <taxon>Archaea</taxon>
        <taxon>Thermoproteota</taxon>
        <taxon>Thermoprotei</taxon>
        <taxon>Desulfurococcales</taxon>
        <taxon>Desulfurococcaceae</taxon>
        <taxon>Ignisphaera</taxon>
    </lineage>
</organism>
<comment type="similarity">
    <text evidence="8">Belongs to the binding-protein-dependent transport system permease family. LivHM subfamily.</text>
</comment>
<evidence type="ECO:0000256" key="8">
    <source>
        <dbReference type="ARBA" id="ARBA00037998"/>
    </source>
</evidence>
<dbReference type="InterPro" id="IPR001851">
    <property type="entry name" value="ABC_transp_permease"/>
</dbReference>
<keyword evidence="5" id="KW-0029">Amino-acid transport</keyword>
<feature type="transmembrane region" description="Helical" evidence="9">
    <location>
        <begin position="36"/>
        <end position="56"/>
    </location>
</feature>
<dbReference type="InterPro" id="IPR052157">
    <property type="entry name" value="BCAA_transport_permease"/>
</dbReference>
<feature type="transmembrane region" description="Helical" evidence="9">
    <location>
        <begin position="226"/>
        <end position="247"/>
    </location>
</feature>
<dbReference type="PANTHER" id="PTHR11795:SF449">
    <property type="entry name" value="BRANCHED-CHAIN AMINO ACID TRANSPORT PERMEASE PROTEIN LIVH-RELATED"/>
    <property type="match status" value="1"/>
</dbReference>
<name>A0A7J3N0S4_9CREN</name>
<keyword evidence="6 9" id="KW-1133">Transmembrane helix</keyword>
<dbReference type="CDD" id="cd06582">
    <property type="entry name" value="TM_PBP1_LivH_like"/>
    <property type="match status" value="1"/>
</dbReference>
<evidence type="ECO:0000256" key="2">
    <source>
        <dbReference type="ARBA" id="ARBA00022448"/>
    </source>
</evidence>